<dbReference type="GO" id="GO:0030247">
    <property type="term" value="F:polysaccharide binding"/>
    <property type="evidence" value="ECO:0007669"/>
    <property type="project" value="TreeGrafter"/>
</dbReference>
<dbReference type="InterPro" id="IPR037221">
    <property type="entry name" value="H-type_lectin_dom_sf"/>
</dbReference>
<dbReference type="Proteomes" id="UP000322080">
    <property type="component" value="Unassembled WGS sequence"/>
</dbReference>
<dbReference type="GO" id="GO:0045335">
    <property type="term" value="C:phagocytic vesicle"/>
    <property type="evidence" value="ECO:0007669"/>
    <property type="project" value="TreeGrafter"/>
</dbReference>
<dbReference type="AlphaFoldDB" id="A0A5D0RP63"/>
<dbReference type="GO" id="GO:0098636">
    <property type="term" value="C:protein complex involved in cell adhesion"/>
    <property type="evidence" value="ECO:0007669"/>
    <property type="project" value="TreeGrafter"/>
</dbReference>
<feature type="domain" description="H-type lectin" evidence="1">
    <location>
        <begin position="41"/>
        <end position="104"/>
    </location>
</feature>
<dbReference type="EMBL" id="VSIY01000004">
    <property type="protein sequence ID" value="TYB82374.1"/>
    <property type="molecule type" value="Genomic_DNA"/>
</dbReference>
<gene>
    <name evidence="2" type="ORF">FVF75_06555</name>
</gene>
<evidence type="ECO:0000313" key="3">
    <source>
        <dbReference type="Proteomes" id="UP000322080"/>
    </source>
</evidence>
<evidence type="ECO:0000313" key="2">
    <source>
        <dbReference type="EMBL" id="TYB82374.1"/>
    </source>
</evidence>
<keyword evidence="3" id="KW-1185">Reference proteome</keyword>
<protein>
    <recommendedName>
        <fullName evidence="1">H-type lectin domain-containing protein</fullName>
    </recommendedName>
</protein>
<dbReference type="InterPro" id="IPR019019">
    <property type="entry name" value="H-type_lectin_domain"/>
</dbReference>
<proteinExistence type="predicted"/>
<dbReference type="GO" id="GO:0009986">
    <property type="term" value="C:cell surface"/>
    <property type="evidence" value="ECO:0007669"/>
    <property type="project" value="TreeGrafter"/>
</dbReference>
<evidence type="ECO:0000259" key="1">
    <source>
        <dbReference type="Pfam" id="PF09458"/>
    </source>
</evidence>
<accession>A0A5D0RP63</accession>
<dbReference type="Gene3D" id="2.60.40.2080">
    <property type="match status" value="1"/>
</dbReference>
<dbReference type="GO" id="GO:0070492">
    <property type="term" value="F:oligosaccharide binding"/>
    <property type="evidence" value="ECO:0007669"/>
    <property type="project" value="TreeGrafter"/>
</dbReference>
<reference evidence="2 3" key="1">
    <citation type="submission" date="2019-08" db="EMBL/GenBank/DDBJ databases">
        <title>Identification of a novel species of the genus Boseongicola.</title>
        <authorList>
            <person name="Zhang X.-Q."/>
        </authorList>
    </citation>
    <scope>NUCLEOTIDE SEQUENCE [LARGE SCALE GENOMIC DNA]</scope>
    <source>
        <strain evidence="2 3">HY14</strain>
    </source>
</reference>
<comment type="caution">
    <text evidence="2">The sequence shown here is derived from an EMBL/GenBank/DDBJ whole genome shotgun (WGS) entry which is preliminary data.</text>
</comment>
<dbReference type="GO" id="GO:0098609">
    <property type="term" value="P:cell-cell adhesion"/>
    <property type="evidence" value="ECO:0007669"/>
    <property type="project" value="TreeGrafter"/>
</dbReference>
<dbReference type="InterPro" id="IPR052487">
    <property type="entry name" value="Galactose-binding_lectin"/>
</dbReference>
<name>A0A5D0RP63_9RHOB</name>
<organism evidence="2 3">
    <name type="scientific">Maritimibacter fusiformis</name>
    <dbReference type="NCBI Taxonomy" id="2603819"/>
    <lineage>
        <taxon>Bacteria</taxon>
        <taxon>Pseudomonadati</taxon>
        <taxon>Pseudomonadota</taxon>
        <taxon>Alphaproteobacteria</taxon>
        <taxon>Rhodobacterales</taxon>
        <taxon>Roseobacteraceae</taxon>
        <taxon>Maritimibacter</taxon>
    </lineage>
</organism>
<sequence length="116" mass="13276">MQRLKSHCVGVETGTRMLFADYQHDGVMWSGEGERELRHGIRFSEPFLHPPSVQIGISLWDVANSSNHRIDLTADTITAEGFDIVFRTWEDTRVARIRADWMAIGALSDEDDWDVE</sequence>
<dbReference type="SUPFAM" id="SSF141086">
    <property type="entry name" value="Agglutinin HPA-like"/>
    <property type="match status" value="1"/>
</dbReference>
<dbReference type="RefSeq" id="WP_148377137.1">
    <property type="nucleotide sequence ID" value="NZ_VSIY01000004.1"/>
</dbReference>
<dbReference type="PANTHER" id="PTHR46938">
    <property type="entry name" value="DISCOIDIN-1 SUBUNIT A-RELATED-RELATED"/>
    <property type="match status" value="1"/>
</dbReference>
<dbReference type="GO" id="GO:0046871">
    <property type="term" value="F:N-acetylgalactosamine binding"/>
    <property type="evidence" value="ECO:0007669"/>
    <property type="project" value="TreeGrafter"/>
</dbReference>
<dbReference type="Pfam" id="PF09458">
    <property type="entry name" value="H_lectin"/>
    <property type="match status" value="1"/>
</dbReference>